<keyword evidence="5 7" id="KW-0378">Hydrolase</keyword>
<dbReference type="KEGG" id="dia:Dtpsy_3441"/>
<dbReference type="CDD" id="cd06462">
    <property type="entry name" value="Peptidase_S24_S26"/>
    <property type="match status" value="1"/>
</dbReference>
<dbReference type="PRINTS" id="PR00727">
    <property type="entry name" value="LEADERPTASE"/>
</dbReference>
<dbReference type="InterPro" id="IPR000223">
    <property type="entry name" value="Pept_S26A_signal_pept_1"/>
</dbReference>
<dbReference type="PANTHER" id="PTHR43390:SF1">
    <property type="entry name" value="CHLOROPLAST PROCESSING PEPTIDASE"/>
    <property type="match status" value="1"/>
</dbReference>
<dbReference type="Proteomes" id="UP000000450">
    <property type="component" value="Chromosome"/>
</dbReference>
<evidence type="ECO:0000256" key="7">
    <source>
        <dbReference type="RuleBase" id="RU362042"/>
    </source>
</evidence>
<dbReference type="SUPFAM" id="SSF51306">
    <property type="entry name" value="LexA/Signal peptidase"/>
    <property type="match status" value="1"/>
</dbReference>
<dbReference type="PANTHER" id="PTHR43390">
    <property type="entry name" value="SIGNAL PEPTIDASE I"/>
    <property type="match status" value="1"/>
</dbReference>
<evidence type="ECO:0000256" key="4">
    <source>
        <dbReference type="ARBA" id="ARBA00019232"/>
    </source>
</evidence>
<dbReference type="GO" id="GO:0009003">
    <property type="term" value="F:signal peptidase activity"/>
    <property type="evidence" value="ECO:0007669"/>
    <property type="project" value="UniProtKB-EC"/>
</dbReference>
<accession>A0A9J9Q9Q1</accession>
<evidence type="ECO:0000256" key="6">
    <source>
        <dbReference type="PIRSR" id="PIRSR600223-1"/>
    </source>
</evidence>
<protein>
    <recommendedName>
        <fullName evidence="4 7">Signal peptidase I</fullName>
        <ecNumber evidence="3 7">3.4.21.89</ecNumber>
    </recommendedName>
</protein>
<dbReference type="InterPro" id="IPR036286">
    <property type="entry name" value="LexA/Signal_pep-like_sf"/>
</dbReference>
<dbReference type="Pfam" id="PF10502">
    <property type="entry name" value="Peptidase_S26"/>
    <property type="match status" value="1"/>
</dbReference>
<gene>
    <name evidence="9" type="ordered locus">Dtpsy_3441</name>
</gene>
<evidence type="ECO:0000256" key="2">
    <source>
        <dbReference type="ARBA" id="ARBA00009370"/>
    </source>
</evidence>
<dbReference type="RefSeq" id="WP_015914651.1">
    <property type="nucleotide sequence ID" value="NC_011992.1"/>
</dbReference>
<dbReference type="EMBL" id="CP001392">
    <property type="protein sequence ID" value="ACM34868.1"/>
    <property type="molecule type" value="Genomic_DNA"/>
</dbReference>
<proteinExistence type="inferred from homology"/>
<dbReference type="EC" id="3.4.21.89" evidence="3 7"/>
<dbReference type="PROSITE" id="PS00760">
    <property type="entry name" value="SPASE_I_2"/>
    <property type="match status" value="1"/>
</dbReference>
<dbReference type="Gene3D" id="2.10.109.10">
    <property type="entry name" value="Umud Fragment, subunit A"/>
    <property type="match status" value="1"/>
</dbReference>
<dbReference type="AlphaFoldDB" id="A0A9J9Q9Q1"/>
<comment type="catalytic activity">
    <reaction evidence="1 7">
        <text>Cleavage of hydrophobic, N-terminal signal or leader sequences from secreted and periplasmic proteins.</text>
        <dbReference type="EC" id="3.4.21.89"/>
    </reaction>
</comment>
<keyword evidence="10" id="KW-1185">Reference proteome</keyword>
<organism evidence="9 10">
    <name type="scientific">Acidovorax ebreus (strain TPSY)</name>
    <name type="common">Diaphorobacter sp. (strain TPSY)</name>
    <dbReference type="NCBI Taxonomy" id="535289"/>
    <lineage>
        <taxon>Bacteria</taxon>
        <taxon>Pseudomonadati</taxon>
        <taxon>Pseudomonadota</taxon>
        <taxon>Betaproteobacteria</taxon>
        <taxon>Burkholderiales</taxon>
        <taxon>Comamonadaceae</taxon>
        <taxon>Diaphorobacter</taxon>
    </lineage>
</organism>
<name>A0A9J9Q9Q1_ACIET</name>
<dbReference type="GO" id="GO:0004252">
    <property type="term" value="F:serine-type endopeptidase activity"/>
    <property type="evidence" value="ECO:0007669"/>
    <property type="project" value="InterPro"/>
</dbReference>
<comment type="similarity">
    <text evidence="2 7">Belongs to the peptidase S26 family.</text>
</comment>
<feature type="domain" description="Peptidase S26" evidence="8">
    <location>
        <begin position="5"/>
        <end position="128"/>
    </location>
</feature>
<reference evidence="9 10" key="1">
    <citation type="journal article" date="2010" name="J. Bacteriol.">
        <title>Completed genome sequence of the anaerobic iron-oxidizing bacterium Acidovorax ebreus strain TPSY.</title>
        <authorList>
            <person name="Byrne-Bailey K.G."/>
            <person name="Weber K.A."/>
            <person name="Chair A.H."/>
            <person name="Bose S."/>
            <person name="Knox T."/>
            <person name="Spanbauer T.L."/>
            <person name="Chertkov O."/>
            <person name="Coates J.D."/>
        </authorList>
    </citation>
    <scope>NUCLEOTIDE SEQUENCE [LARGE SCALE GENOMIC DNA]</scope>
    <source>
        <strain evidence="9 10">TPSY</strain>
    </source>
</reference>
<comment type="subcellular location">
    <subcellularLocation>
        <location evidence="7">Membrane</location>
        <topology evidence="7">Single-pass type II membrane protein</topology>
    </subcellularLocation>
</comment>
<feature type="active site" evidence="6">
    <location>
        <position position="52"/>
    </location>
</feature>
<evidence type="ECO:0000256" key="1">
    <source>
        <dbReference type="ARBA" id="ARBA00000677"/>
    </source>
</evidence>
<evidence type="ECO:0000313" key="10">
    <source>
        <dbReference type="Proteomes" id="UP000000450"/>
    </source>
</evidence>
<dbReference type="NCBIfam" id="TIGR02227">
    <property type="entry name" value="sigpep_I_bact"/>
    <property type="match status" value="1"/>
</dbReference>
<feature type="active site" evidence="6">
    <location>
        <position position="11"/>
    </location>
</feature>
<dbReference type="InterPro" id="IPR019757">
    <property type="entry name" value="Pept_S26A_signal_pept_1_Lys-AS"/>
</dbReference>
<dbReference type="GO" id="GO:0006465">
    <property type="term" value="P:signal peptide processing"/>
    <property type="evidence" value="ECO:0007669"/>
    <property type="project" value="InterPro"/>
</dbReference>
<keyword evidence="7" id="KW-0645">Protease</keyword>
<evidence type="ECO:0000259" key="8">
    <source>
        <dbReference type="Pfam" id="PF10502"/>
    </source>
</evidence>
<evidence type="ECO:0000256" key="5">
    <source>
        <dbReference type="ARBA" id="ARBA00022801"/>
    </source>
</evidence>
<dbReference type="GO" id="GO:0016020">
    <property type="term" value="C:membrane"/>
    <property type="evidence" value="ECO:0007669"/>
    <property type="project" value="UniProtKB-SubCell"/>
</dbReference>
<evidence type="ECO:0000256" key="3">
    <source>
        <dbReference type="ARBA" id="ARBA00013208"/>
    </source>
</evidence>
<sequence length="149" mass="16753">MFWLTRVRSHSMAPTLPDGSLALTRRLGRTTPLRRGDMVIVRLGEQGHAMVKRIIGLPGEKVALKAGAVHIDGRVLPEPYASPSVFTDSYRVLPDHYFLLGDNRDASSDSRTWRDPYVPRKAILGRIVAWPCARHLQGLQRGITHPWQP</sequence>
<evidence type="ECO:0000313" key="9">
    <source>
        <dbReference type="EMBL" id="ACM34868.1"/>
    </source>
</evidence>
<dbReference type="InterPro" id="IPR019533">
    <property type="entry name" value="Peptidase_S26"/>
</dbReference>